<evidence type="ECO:0000313" key="4">
    <source>
        <dbReference type="Proteomes" id="UP000309340"/>
    </source>
</evidence>
<protein>
    <recommendedName>
        <fullName evidence="2">SMP-30/Gluconolactonase/LRE-like region domain-containing protein</fullName>
    </recommendedName>
</protein>
<dbReference type="OrthoDB" id="423498at2759"/>
<dbReference type="AlphaFoldDB" id="A0A4U0X536"/>
<dbReference type="Gene3D" id="2.120.10.30">
    <property type="entry name" value="TolB, C-terminal domain"/>
    <property type="match status" value="1"/>
</dbReference>
<proteinExistence type="predicted"/>
<dbReference type="STRING" id="329884.A0A4U0X536"/>
<keyword evidence="1" id="KW-0732">Signal</keyword>
<dbReference type="SUPFAM" id="SSF63829">
    <property type="entry name" value="Calcium-dependent phosphotriesterase"/>
    <property type="match status" value="1"/>
</dbReference>
<feature type="domain" description="SMP-30/Gluconolactonase/LRE-like region" evidence="2">
    <location>
        <begin position="66"/>
        <end position="320"/>
    </location>
</feature>
<name>A0A4U0X536_9PEZI</name>
<gene>
    <name evidence="3" type="ORF">B0A55_07432</name>
</gene>
<accession>A0A4U0X536</accession>
<comment type="caution">
    <text evidence="3">The sequence shown here is derived from an EMBL/GenBank/DDBJ whole genome shotgun (WGS) entry which is preliminary data.</text>
</comment>
<keyword evidence="4" id="KW-1185">Reference proteome</keyword>
<dbReference type="Pfam" id="PF08450">
    <property type="entry name" value="SGL"/>
    <property type="match status" value="1"/>
</dbReference>
<evidence type="ECO:0000259" key="2">
    <source>
        <dbReference type="Pfam" id="PF08450"/>
    </source>
</evidence>
<reference evidence="3 4" key="1">
    <citation type="submission" date="2017-03" db="EMBL/GenBank/DDBJ databases">
        <title>Genomes of endolithic fungi from Antarctica.</title>
        <authorList>
            <person name="Coleine C."/>
            <person name="Masonjones S."/>
            <person name="Stajich J.E."/>
        </authorList>
    </citation>
    <scope>NUCLEOTIDE SEQUENCE [LARGE SCALE GENOMIC DNA]</scope>
    <source>
        <strain evidence="3 4">CCFEE 5184</strain>
    </source>
</reference>
<evidence type="ECO:0000256" key="1">
    <source>
        <dbReference type="SAM" id="SignalP"/>
    </source>
</evidence>
<dbReference type="InterPro" id="IPR013658">
    <property type="entry name" value="SGL"/>
</dbReference>
<dbReference type="InterPro" id="IPR052988">
    <property type="entry name" value="Oryzine_lactonohydrolase"/>
</dbReference>
<evidence type="ECO:0000313" key="3">
    <source>
        <dbReference type="EMBL" id="TKA70817.1"/>
    </source>
</evidence>
<organism evidence="3 4">
    <name type="scientific">Friedmanniomyces simplex</name>
    <dbReference type="NCBI Taxonomy" id="329884"/>
    <lineage>
        <taxon>Eukaryota</taxon>
        <taxon>Fungi</taxon>
        <taxon>Dikarya</taxon>
        <taxon>Ascomycota</taxon>
        <taxon>Pezizomycotina</taxon>
        <taxon>Dothideomycetes</taxon>
        <taxon>Dothideomycetidae</taxon>
        <taxon>Mycosphaerellales</taxon>
        <taxon>Teratosphaeriaceae</taxon>
        <taxon>Friedmanniomyces</taxon>
    </lineage>
</organism>
<dbReference type="EMBL" id="NAJQ01000381">
    <property type="protein sequence ID" value="TKA70817.1"/>
    <property type="molecule type" value="Genomic_DNA"/>
</dbReference>
<dbReference type="Proteomes" id="UP000309340">
    <property type="component" value="Unassembled WGS sequence"/>
</dbReference>
<feature type="signal peptide" evidence="1">
    <location>
        <begin position="1"/>
        <end position="24"/>
    </location>
</feature>
<feature type="chain" id="PRO_5020725623" description="SMP-30/Gluconolactonase/LRE-like region domain-containing protein" evidence="1">
    <location>
        <begin position="25"/>
        <end position="355"/>
    </location>
</feature>
<sequence>MAPSSTYLTATLLIIGALVQSTTAYNSSIFQTIQPVFDFLLGSTPTVEALVKSPANQQLYHEGGAYHPPTGALWVVSDQIANATNRPIFRVTDLDSPASVHVERINHTIPIPVGAYRNVPGSPLGDVILFAAQGTLAKSPPAGVYAMNPYPPYNTSLVIGAYGDNAFNSLDDVTVSPDGVIFFSDPPYGFGQGNRPHPMLPNQVYSFNPRTNDLRVAADGFVRPNGVKASPDGNTIYIGDTGANLYEHEPLDLQGSRTIYAFDRVDGFLTNRRVFAMPQAYASAADGIKVDSYGNVWAAVAGQGISVWDKRGLLLGGINISVAGGNLGFGRPGEVYLLGGDTIFKVSVSKAVVGA</sequence>
<dbReference type="InterPro" id="IPR011042">
    <property type="entry name" value="6-blade_b-propeller_TolB-like"/>
</dbReference>
<dbReference type="PANTHER" id="PTHR47064">
    <property type="entry name" value="PUTATIVE (AFU_ORTHOLOGUE AFUA_1G08990)-RELATED"/>
    <property type="match status" value="1"/>
</dbReference>
<dbReference type="PANTHER" id="PTHR47064:SF2">
    <property type="entry name" value="SMP-30_GLUCONOLACTONASE_LRE-LIKE REGION DOMAIN-CONTAINING PROTEIN-RELATED"/>
    <property type="match status" value="1"/>
</dbReference>